<dbReference type="RefSeq" id="YP_006988632.1">
    <property type="nucleotide sequence ID" value="NC_019406.1"/>
</dbReference>
<evidence type="ECO:0000313" key="2">
    <source>
        <dbReference type="EMBL" id="AFU88268.1"/>
    </source>
</evidence>
<evidence type="ECO:0000313" key="3">
    <source>
        <dbReference type="Proteomes" id="UP000000463"/>
    </source>
</evidence>
<keyword evidence="3" id="KW-1185">Reference proteome</keyword>
<dbReference type="GeneID" id="13995326"/>
<proteinExistence type="predicted"/>
<reference evidence="2 3" key="1">
    <citation type="journal article" date="2012" name="BMC Genomics">
        <title>The Caulobacter crescentus phage phiCbK: genomics of a canonical phage.</title>
        <authorList>
            <person name="Gill J.J."/>
            <person name="Berry J.D."/>
            <person name="Russell W.K."/>
            <person name="Lessor L."/>
            <person name="Escobar Garcia D.A."/>
            <person name="Hernandez D."/>
            <person name="Kane A."/>
            <person name="Keene J."/>
            <person name="Maddox M."/>
            <person name="Martin R."/>
            <person name="Mohan S."/>
            <person name="Thorn A.M."/>
            <person name="Russell D.H."/>
            <person name="Young R."/>
        </authorList>
    </citation>
    <scope>NUCLEOTIDE SEQUENCE [LARGE SCALE GENOMIC DNA]</scope>
</reference>
<feature type="compositionally biased region" description="Basic and acidic residues" evidence="1">
    <location>
        <begin position="32"/>
        <end position="50"/>
    </location>
</feature>
<dbReference type="EMBL" id="JX100810">
    <property type="protein sequence ID" value="AFU88268.1"/>
    <property type="molecule type" value="Genomic_DNA"/>
</dbReference>
<feature type="region of interest" description="Disordered" evidence="1">
    <location>
        <begin position="25"/>
        <end position="50"/>
    </location>
</feature>
<dbReference type="Proteomes" id="UP000000463">
    <property type="component" value="Segment"/>
</dbReference>
<organism evidence="2 3">
    <name type="scientific">Caulobacter phage CcrColossus</name>
    <dbReference type="NCBI Taxonomy" id="1211640"/>
    <lineage>
        <taxon>Viruses</taxon>
        <taxon>Duplodnaviria</taxon>
        <taxon>Heunggongvirae</taxon>
        <taxon>Uroviricota</taxon>
        <taxon>Caudoviricetes</taxon>
        <taxon>Jeanschmidtviridae</taxon>
        <taxon>Colossusvirus</taxon>
        <taxon>Colossusvirus colossus</taxon>
    </lineage>
</organism>
<dbReference type="KEGG" id="vg:13995326"/>
<name>K4JWI2_9CAUD</name>
<sequence length="99" mass="11243">MGFTWICPECQVLNGHTMECSCPPVPSYSETQEAKRRAASEQQAERDRRESIKCRALDEIDDIRAIVDTDFARSMLGRPQVEDIKRSLDKLGTIVTVEL</sequence>
<protein>
    <submittedName>
        <fullName evidence="2">Uncharacterized protein</fullName>
    </submittedName>
</protein>
<gene>
    <name evidence="2" type="ORF">CcrColossus_gp398</name>
</gene>
<accession>K4JWI2</accession>
<evidence type="ECO:0000256" key="1">
    <source>
        <dbReference type="SAM" id="MobiDB-lite"/>
    </source>
</evidence>